<dbReference type="Proteomes" id="UP000288669">
    <property type="component" value="Unassembled WGS sequence"/>
</dbReference>
<evidence type="ECO:0000313" key="2">
    <source>
        <dbReference type="Proteomes" id="UP000288669"/>
    </source>
</evidence>
<dbReference type="RefSeq" id="WP_245975000.1">
    <property type="nucleotide sequence ID" value="NZ_JBHLWU010000001.1"/>
</dbReference>
<dbReference type="Pfam" id="PF16784">
    <property type="entry name" value="HNHc_6"/>
    <property type="match status" value="1"/>
</dbReference>
<reference evidence="1 2" key="1">
    <citation type="submission" date="2017-05" db="EMBL/GenBank/DDBJ databases">
        <title>Vagococcus spp. assemblies.</title>
        <authorList>
            <person name="Gulvik C.A."/>
        </authorList>
    </citation>
    <scope>NUCLEOTIDE SEQUENCE [LARGE SCALE GENOMIC DNA]</scope>
    <source>
        <strain evidence="1 2">DSM 24756</strain>
    </source>
</reference>
<name>A0A430AK25_9ENTE</name>
<accession>A0A430AK25</accession>
<sequence>MNKVYHVKTQEDCDALMNELEEKGCLWWGSNKPATQLDFWWMSKEDTCVKLEKNRGIFCGGYDTFKGLGYEITEYKAPIETVGSGRNRKQIDHTKHHFMSLCRKHHQKETVYHTSTQEDFNALMEKLEEKGVYAWWWSLKRPRERLELWGEYMGETCVRVVETKLLQHSDLNYYKSDGFEIIEYKAPKKEKKAMKLENLFTSKCDEYENIWGSQKFCTKAMKDKQSSYESALKLESRARNIRQRVLKDLEETVAEERKALLENVERLDKALKGSAE</sequence>
<gene>
    <name evidence="1" type="ORF">CBF30_04240</name>
</gene>
<protein>
    <submittedName>
        <fullName evidence="1">Uncharacterized protein</fullName>
    </submittedName>
</protein>
<dbReference type="EMBL" id="NGJZ01000001">
    <property type="protein sequence ID" value="RSU08456.1"/>
    <property type="molecule type" value="Genomic_DNA"/>
</dbReference>
<dbReference type="InterPro" id="IPR041242">
    <property type="entry name" value="HNHc_6"/>
</dbReference>
<proteinExistence type="predicted"/>
<organism evidence="1 2">
    <name type="scientific">Vagococcus entomophilus</name>
    <dbReference type="NCBI Taxonomy" id="1160095"/>
    <lineage>
        <taxon>Bacteria</taxon>
        <taxon>Bacillati</taxon>
        <taxon>Bacillota</taxon>
        <taxon>Bacilli</taxon>
        <taxon>Lactobacillales</taxon>
        <taxon>Enterococcaceae</taxon>
        <taxon>Vagococcus</taxon>
    </lineage>
</organism>
<dbReference type="AlphaFoldDB" id="A0A430AK25"/>
<keyword evidence="2" id="KW-1185">Reference proteome</keyword>
<comment type="caution">
    <text evidence="1">The sequence shown here is derived from an EMBL/GenBank/DDBJ whole genome shotgun (WGS) entry which is preliminary data.</text>
</comment>
<evidence type="ECO:0000313" key="1">
    <source>
        <dbReference type="EMBL" id="RSU08456.1"/>
    </source>
</evidence>